<dbReference type="Gene3D" id="3.30.1120.90">
    <property type="entry name" value="Nucleosome assembly protein"/>
    <property type="match status" value="1"/>
</dbReference>
<dbReference type="InterPro" id="IPR037231">
    <property type="entry name" value="NAP-like_sf"/>
</dbReference>
<evidence type="ECO:0000313" key="4">
    <source>
        <dbReference type="Proteomes" id="UP000515202"/>
    </source>
</evidence>
<keyword evidence="4" id="KW-1185">Reference proteome</keyword>
<proteinExistence type="inferred from homology"/>
<feature type="compositionally biased region" description="Acidic residues" evidence="3">
    <location>
        <begin position="503"/>
        <end position="530"/>
    </location>
</feature>
<feature type="compositionally biased region" description="Polar residues" evidence="3">
    <location>
        <begin position="117"/>
        <end position="127"/>
    </location>
</feature>
<dbReference type="PANTHER" id="PTHR11875">
    <property type="entry name" value="TESTIS-SPECIFIC Y-ENCODED PROTEIN"/>
    <property type="match status" value="1"/>
</dbReference>
<evidence type="ECO:0000313" key="5">
    <source>
        <dbReference type="RefSeq" id="XP_023380796.1"/>
    </source>
</evidence>
<feature type="compositionally biased region" description="Acidic residues" evidence="3">
    <location>
        <begin position="539"/>
        <end position="559"/>
    </location>
</feature>
<dbReference type="FunFam" id="3.30.1120.90:FF:000002">
    <property type="entry name" value="Testis-specific Y-encoded-like protein 2"/>
    <property type="match status" value="1"/>
</dbReference>
<feature type="region of interest" description="Disordered" evidence="3">
    <location>
        <begin position="108"/>
        <end position="129"/>
    </location>
</feature>
<dbReference type="SUPFAM" id="SSF143113">
    <property type="entry name" value="NAP-like"/>
    <property type="match status" value="1"/>
</dbReference>
<evidence type="ECO:0000256" key="2">
    <source>
        <dbReference type="RuleBase" id="RU003876"/>
    </source>
</evidence>
<dbReference type="GeneID" id="105307813"/>
<dbReference type="GO" id="GO:0006334">
    <property type="term" value="P:nucleosome assembly"/>
    <property type="evidence" value="ECO:0007669"/>
    <property type="project" value="InterPro"/>
</dbReference>
<dbReference type="Pfam" id="PF00956">
    <property type="entry name" value="NAP"/>
    <property type="match status" value="1"/>
</dbReference>
<accession>A0A6P6C072</accession>
<name>A0A6P6C072_PTEVA</name>
<organism evidence="4 5">
    <name type="scientific">Pteropus vampyrus</name>
    <name type="common">Large flying fox</name>
    <dbReference type="NCBI Taxonomy" id="132908"/>
    <lineage>
        <taxon>Eukaryota</taxon>
        <taxon>Metazoa</taxon>
        <taxon>Chordata</taxon>
        <taxon>Craniata</taxon>
        <taxon>Vertebrata</taxon>
        <taxon>Euteleostomi</taxon>
        <taxon>Mammalia</taxon>
        <taxon>Eutheria</taxon>
        <taxon>Laurasiatheria</taxon>
        <taxon>Chiroptera</taxon>
        <taxon>Yinpterochiroptera</taxon>
        <taxon>Pteropodoidea</taxon>
        <taxon>Pteropodidae</taxon>
        <taxon>Pteropodinae</taxon>
        <taxon>Pteropus</taxon>
    </lineage>
</organism>
<evidence type="ECO:0000256" key="3">
    <source>
        <dbReference type="SAM" id="MobiDB-lite"/>
    </source>
</evidence>
<feature type="compositionally biased region" description="Acidic residues" evidence="3">
    <location>
        <begin position="584"/>
        <end position="640"/>
    </location>
</feature>
<feature type="compositionally biased region" description="Basic and acidic residues" evidence="3">
    <location>
        <begin position="560"/>
        <end position="576"/>
    </location>
</feature>
<dbReference type="SUPFAM" id="SSF101447">
    <property type="entry name" value="Formin homology 2 domain (FH2 domain)"/>
    <property type="match status" value="1"/>
</dbReference>
<dbReference type="AlphaFoldDB" id="A0A6P6C072"/>
<feature type="compositionally biased region" description="Basic residues" evidence="3">
    <location>
        <begin position="186"/>
        <end position="204"/>
    </location>
</feature>
<feature type="region of interest" description="Disordered" evidence="3">
    <location>
        <begin position="184"/>
        <end position="210"/>
    </location>
</feature>
<gene>
    <name evidence="5" type="primary">TSPYL2</name>
</gene>
<evidence type="ECO:0000256" key="1">
    <source>
        <dbReference type="ARBA" id="ARBA00009947"/>
    </source>
</evidence>
<protein>
    <submittedName>
        <fullName evidence="5">Testis-specific Y-encoded-like protein 2 isoform X1</fullName>
    </submittedName>
</protein>
<dbReference type="GO" id="GO:0005634">
    <property type="term" value="C:nucleus"/>
    <property type="evidence" value="ECO:0007669"/>
    <property type="project" value="InterPro"/>
</dbReference>
<dbReference type="Proteomes" id="UP000515202">
    <property type="component" value="Unplaced"/>
</dbReference>
<dbReference type="Gene3D" id="1.20.5.1500">
    <property type="match status" value="1"/>
</dbReference>
<reference evidence="5" key="1">
    <citation type="submission" date="2025-08" db="UniProtKB">
        <authorList>
            <consortium name="RefSeq"/>
        </authorList>
    </citation>
    <scope>IDENTIFICATION</scope>
    <source>
        <tissue evidence="5">Kidney</tissue>
    </source>
</reference>
<feature type="region of interest" description="Disordered" evidence="3">
    <location>
        <begin position="489"/>
        <end position="654"/>
    </location>
</feature>
<sequence>MDRPDEGPPAKARRLSSSEPPRDDLPPPPPPPPPPPLMRLPLPPPEQRPRLREETEAAQVLADMRGVGLGPSLPPPPPYVILEEGGVRAYFTLGSGGPGWDPAIESGYGEAPPPTESLETFSPSEASGGSLEIDIQVTEPSSFAEGKALETCSSGGRGYQMLAGPQGKEEAIIIVEDDEEYEKESVRKKRRRRRRRRRRKKQRNVKKESKEMSAEKIECILQALENIQLDLEAVNIKAGKAFLRLKRKFIQMRRPFLEHRDLIIQHIPGFWVKAFFNHPKISILINQRDEDIFRYLTNLQVQDLRHISMGYKMKLYFQTNPYFTNMVIVKEFQCNRSGRLVSHSTPIRWHRGQEPQADQHRNQDTNHSFFSWFSNHSLPEANRIAEIIKNDLWVNPLRYYMLGEGGYRANRKKQEKEERLSYSKNRDECEVVIVEDSDDYHLMEDIIGETSDSDVITDNETIHDIKISDFMETTDCFETTDNEITDISESLCDSESPDHNETTDESPDDNETTDSNESDDDNNENPDDNNENPNYNSENPEDNTDDNEENSDDNDENTDGDNKDPSVDDENPKDSSHCNNQDSSDSDNEGDEASDDEDNDGNEGDSEGSDDDGNEGDNEGSDDDDRDIDDYENDFEDPDKDQDNSNNVDDYEDEVENIFEEESSVEEEEGSEEDDWLKKMQFPRMENCMVAASKEVRTVMMRKEARRRKESKTLKTPTWRCFRSKMLGPTRGREATLDKQMVSPLPLSGLPLCILPLPLLPSPTARALKPHIALLGGDQLRTRV</sequence>
<dbReference type="RefSeq" id="XP_023380796.1">
    <property type="nucleotide sequence ID" value="XM_023525028.1"/>
</dbReference>
<feature type="region of interest" description="Disordered" evidence="3">
    <location>
        <begin position="1"/>
        <end position="57"/>
    </location>
</feature>
<feature type="compositionally biased region" description="Pro residues" evidence="3">
    <location>
        <begin position="26"/>
        <end position="46"/>
    </location>
</feature>
<dbReference type="OrthoDB" id="19419at2759"/>
<dbReference type="InterPro" id="IPR002164">
    <property type="entry name" value="NAP_family"/>
</dbReference>
<comment type="similarity">
    <text evidence="1 2">Belongs to the nucleosome assembly protein (NAP) family.</text>
</comment>
<dbReference type="CTD" id="64061"/>